<dbReference type="Proteomes" id="UP001382904">
    <property type="component" value="Unassembled WGS sequence"/>
</dbReference>
<proteinExistence type="inferred from homology"/>
<evidence type="ECO:0000256" key="3">
    <source>
        <dbReference type="ARBA" id="ARBA00022801"/>
    </source>
</evidence>
<evidence type="ECO:0000256" key="4">
    <source>
        <dbReference type="ARBA" id="ARBA00022825"/>
    </source>
</evidence>
<dbReference type="InterPro" id="IPR000209">
    <property type="entry name" value="Peptidase_S8/S53_dom"/>
</dbReference>
<feature type="signal peptide" evidence="7">
    <location>
        <begin position="1"/>
        <end position="40"/>
    </location>
</feature>
<evidence type="ECO:0000313" key="9">
    <source>
        <dbReference type="EMBL" id="MEJ8641280.1"/>
    </source>
</evidence>
<dbReference type="PROSITE" id="PS51892">
    <property type="entry name" value="SUBTILASE"/>
    <property type="match status" value="1"/>
</dbReference>
<keyword evidence="7" id="KW-0732">Signal</keyword>
<feature type="region of interest" description="Disordered" evidence="6">
    <location>
        <begin position="282"/>
        <end position="335"/>
    </location>
</feature>
<keyword evidence="3" id="KW-0378">Hydrolase</keyword>
<dbReference type="InterPro" id="IPR022398">
    <property type="entry name" value="Peptidase_S8_His-AS"/>
</dbReference>
<dbReference type="InterPro" id="IPR036852">
    <property type="entry name" value="Peptidase_S8/S53_dom_sf"/>
</dbReference>
<keyword evidence="2" id="KW-0645">Protease</keyword>
<keyword evidence="4" id="KW-0720">Serine protease</keyword>
<dbReference type="PROSITE" id="PS00137">
    <property type="entry name" value="SUBTILASE_HIS"/>
    <property type="match status" value="1"/>
</dbReference>
<feature type="compositionally biased region" description="Polar residues" evidence="6">
    <location>
        <begin position="325"/>
        <end position="335"/>
    </location>
</feature>
<comment type="caution">
    <text evidence="5">Lacks conserved residue(s) required for the propagation of feature annotation.</text>
</comment>
<dbReference type="InterPro" id="IPR023827">
    <property type="entry name" value="Peptidase_S8_Asp-AS"/>
</dbReference>
<evidence type="ECO:0000256" key="2">
    <source>
        <dbReference type="ARBA" id="ARBA00022670"/>
    </source>
</evidence>
<dbReference type="SUPFAM" id="SSF52743">
    <property type="entry name" value="Subtilisin-like"/>
    <property type="match status" value="1"/>
</dbReference>
<dbReference type="Pfam" id="PF00082">
    <property type="entry name" value="Peptidase_S8"/>
    <property type="match status" value="1"/>
</dbReference>
<dbReference type="PRINTS" id="PR00723">
    <property type="entry name" value="SUBTILISIN"/>
</dbReference>
<gene>
    <name evidence="9" type="ORF">WKI68_06945</name>
</gene>
<evidence type="ECO:0000259" key="8">
    <source>
        <dbReference type="Pfam" id="PF00082"/>
    </source>
</evidence>
<sequence>MYSPSHTYAFRRRRWQLLSAATAVPLLASGLAVLQAPAQAAPSKPTVPAESSATHKVTLVTGDVVTVTTMADGKQTADVDRPDNAVGGVKIQQIKGDLFVIPDEAVPLLGTDKLDRRLFNVSDLIEMGYDDAKSASVPLIATYTQSKSRAAVDPTAPRGSKLTRRLKGIRGAALSTEKRQARTFWTDVAPQGSTTLGAGVAKLWLDGRVKANLKESVPLIGAPEAWAAGYTGKGVKVAVLDTGIDVNHPDFAGLIDGTASFVPGEAVTDVNGHGTHVAGTIVGSGAASGETTRASPPAPTCSSARCSAVRRAPARTPGSWPACSGPQSPVRTSST</sequence>
<dbReference type="InterPro" id="IPR051048">
    <property type="entry name" value="Peptidase_S8/S53_subtilisin"/>
</dbReference>
<dbReference type="InterPro" id="IPR015500">
    <property type="entry name" value="Peptidase_S8_subtilisin-rel"/>
</dbReference>
<reference evidence="9 10" key="1">
    <citation type="submission" date="2024-03" db="EMBL/GenBank/DDBJ databases">
        <title>Novel Streptomyces species of biotechnological and ecological value are a feature of Machair soil.</title>
        <authorList>
            <person name="Prole J.R."/>
            <person name="Goodfellow M."/>
            <person name="Allenby N."/>
            <person name="Ward A.C."/>
        </authorList>
    </citation>
    <scope>NUCLEOTIDE SEQUENCE [LARGE SCALE GENOMIC DNA]</scope>
    <source>
        <strain evidence="9 10">MS1.HAVA.3</strain>
    </source>
</reference>
<comment type="caution">
    <text evidence="9">The sequence shown here is derived from an EMBL/GenBank/DDBJ whole genome shotgun (WGS) entry which is preliminary data.</text>
</comment>
<feature type="chain" id="PRO_5045098411" evidence="7">
    <location>
        <begin position="41"/>
        <end position="335"/>
    </location>
</feature>
<dbReference type="Gene3D" id="3.40.50.200">
    <property type="entry name" value="Peptidase S8/S53 domain"/>
    <property type="match status" value="1"/>
</dbReference>
<evidence type="ECO:0000256" key="1">
    <source>
        <dbReference type="ARBA" id="ARBA00011073"/>
    </source>
</evidence>
<feature type="compositionally biased region" description="Polar residues" evidence="6">
    <location>
        <begin position="289"/>
        <end position="305"/>
    </location>
</feature>
<feature type="domain" description="Peptidase S8/S53" evidence="8">
    <location>
        <begin position="232"/>
        <end position="286"/>
    </location>
</feature>
<organism evidence="9 10">
    <name type="scientific">Streptomyces caledonius</name>
    <dbReference type="NCBI Taxonomy" id="3134107"/>
    <lineage>
        <taxon>Bacteria</taxon>
        <taxon>Bacillati</taxon>
        <taxon>Actinomycetota</taxon>
        <taxon>Actinomycetes</taxon>
        <taxon>Kitasatosporales</taxon>
        <taxon>Streptomycetaceae</taxon>
        <taxon>Streptomyces</taxon>
    </lineage>
</organism>
<accession>A0ABU8U073</accession>
<evidence type="ECO:0000256" key="5">
    <source>
        <dbReference type="PROSITE-ProRule" id="PRU01240"/>
    </source>
</evidence>
<protein>
    <submittedName>
        <fullName evidence="9">S8 family serine peptidase</fullName>
    </submittedName>
</protein>
<dbReference type="PANTHER" id="PTHR43399:SF4">
    <property type="entry name" value="CELL WALL-ASSOCIATED PROTEASE"/>
    <property type="match status" value="1"/>
</dbReference>
<dbReference type="EMBL" id="JBBKAM010000002">
    <property type="protein sequence ID" value="MEJ8641280.1"/>
    <property type="molecule type" value="Genomic_DNA"/>
</dbReference>
<evidence type="ECO:0000256" key="7">
    <source>
        <dbReference type="SAM" id="SignalP"/>
    </source>
</evidence>
<dbReference type="PROSITE" id="PS00136">
    <property type="entry name" value="SUBTILASE_ASP"/>
    <property type="match status" value="1"/>
</dbReference>
<name>A0ABU8U073_9ACTN</name>
<evidence type="ECO:0000313" key="10">
    <source>
        <dbReference type="Proteomes" id="UP001382904"/>
    </source>
</evidence>
<keyword evidence="10" id="KW-1185">Reference proteome</keyword>
<dbReference type="PANTHER" id="PTHR43399">
    <property type="entry name" value="SUBTILISIN-RELATED"/>
    <property type="match status" value="1"/>
</dbReference>
<comment type="similarity">
    <text evidence="1 5">Belongs to the peptidase S8 family.</text>
</comment>
<evidence type="ECO:0000256" key="6">
    <source>
        <dbReference type="SAM" id="MobiDB-lite"/>
    </source>
</evidence>